<dbReference type="SUPFAM" id="SSF57884">
    <property type="entry name" value="Ada DNA repair protein, N-terminal domain (N-Ada 10)"/>
    <property type="match status" value="1"/>
</dbReference>
<evidence type="ECO:0000256" key="2">
    <source>
        <dbReference type="SAM" id="MobiDB-lite"/>
    </source>
</evidence>
<gene>
    <name evidence="4" type="ORF">N7G274_005143</name>
</gene>
<dbReference type="EMBL" id="JBEFKJ010000015">
    <property type="protein sequence ID" value="KAL2041955.1"/>
    <property type="molecule type" value="Genomic_DNA"/>
</dbReference>
<comment type="caution">
    <text evidence="4">The sequence shown here is derived from an EMBL/GenBank/DDBJ whole genome shotgun (WGS) entry which is preliminary data.</text>
</comment>
<organism evidence="4 5">
    <name type="scientific">Stereocaulon virgatum</name>
    <dbReference type="NCBI Taxonomy" id="373712"/>
    <lineage>
        <taxon>Eukaryota</taxon>
        <taxon>Fungi</taxon>
        <taxon>Dikarya</taxon>
        <taxon>Ascomycota</taxon>
        <taxon>Pezizomycotina</taxon>
        <taxon>Lecanoromycetes</taxon>
        <taxon>OSLEUM clade</taxon>
        <taxon>Lecanoromycetidae</taxon>
        <taxon>Lecanorales</taxon>
        <taxon>Lecanorineae</taxon>
        <taxon>Stereocaulaceae</taxon>
        <taxon>Stereocaulon</taxon>
    </lineage>
</organism>
<evidence type="ECO:0000313" key="4">
    <source>
        <dbReference type="EMBL" id="KAL2041955.1"/>
    </source>
</evidence>
<name>A0ABR4AA19_9LECA</name>
<sequence>MNSVLQQPYTSDETYSNLNLDAVYNAEPLGLRSDLAGSQKSAEIVSDVALRDGDLRTLASLPLTPDFHVDRQDSRFSDNKAVPTDERDFMLLFPTQGINDFDVDFQPDQAVVNHWDNALGFKPDDSFMFQSIQQPVNTFTNQSISTSTSSYSGEEAWSTSNYTFPAYANPLNDSQLPDLTDCSTPAYRKNPEDTSRVTKSSSNDFETDNQRWHASRIRSRAADSAFLYGVLTTKIYCRPSCASRRASRRNVTFFPFPGAIEAAEKANLRACKRCKPELPGTVNTGVLGICQVICIIITETQKTGDGETKETLKLDSLALLAGLSAFHFLRLFKATTQLTPGGFIHACRSIMLQDALGQDNASNSGKSVDASLLVKDSSCWSPRTARKALGGISPSEYAKGAPSTNVHHCCGETPCGRLCAVFSRDENAAENRVHAVLLGPDAETKASLRFPQSKEAIAYQGHLDQCLRDIHLEARDRDTELNAAVLPTLWRARVWLRLMQH</sequence>
<dbReference type="Proteomes" id="UP001590950">
    <property type="component" value="Unassembled WGS sequence"/>
</dbReference>
<keyword evidence="5" id="KW-1185">Reference proteome</keyword>
<dbReference type="Pfam" id="PF02805">
    <property type="entry name" value="Ada_Zn_binding"/>
    <property type="match status" value="1"/>
</dbReference>
<evidence type="ECO:0000313" key="5">
    <source>
        <dbReference type="Proteomes" id="UP001590950"/>
    </source>
</evidence>
<dbReference type="Gene3D" id="1.10.10.60">
    <property type="entry name" value="Homeodomain-like"/>
    <property type="match status" value="1"/>
</dbReference>
<protein>
    <recommendedName>
        <fullName evidence="3">Ada DNA repair metal-binding domain-containing protein</fullName>
    </recommendedName>
</protein>
<reference evidence="4 5" key="1">
    <citation type="submission" date="2024-09" db="EMBL/GenBank/DDBJ databases">
        <title>Rethinking Asexuality: The Enigmatic Case of Functional Sexual Genes in Lepraria (Stereocaulaceae).</title>
        <authorList>
            <person name="Doellman M."/>
            <person name="Sun Y."/>
            <person name="Barcenas-Pena A."/>
            <person name="Lumbsch H.T."/>
            <person name="Grewe F."/>
        </authorList>
    </citation>
    <scope>NUCLEOTIDE SEQUENCE [LARGE SCALE GENOMIC DNA]</scope>
    <source>
        <strain evidence="4 5">Mercado 3170</strain>
    </source>
</reference>
<dbReference type="InterPro" id="IPR004026">
    <property type="entry name" value="Ada_DNA_repair_Zn-bd"/>
</dbReference>
<feature type="region of interest" description="Disordered" evidence="2">
    <location>
        <begin position="186"/>
        <end position="207"/>
    </location>
</feature>
<accession>A0ABR4AA19</accession>
<dbReference type="Gene3D" id="3.40.10.10">
    <property type="entry name" value="DNA Methylphosphotriester Repair Domain"/>
    <property type="match status" value="1"/>
</dbReference>
<dbReference type="SUPFAM" id="SSF46689">
    <property type="entry name" value="Homeodomain-like"/>
    <property type="match status" value="1"/>
</dbReference>
<dbReference type="InterPro" id="IPR009057">
    <property type="entry name" value="Homeodomain-like_sf"/>
</dbReference>
<feature type="domain" description="Ada DNA repair metal-binding" evidence="3">
    <location>
        <begin position="210"/>
        <end position="277"/>
    </location>
</feature>
<dbReference type="InterPro" id="IPR035451">
    <property type="entry name" value="Ada-like_dom_sf"/>
</dbReference>
<evidence type="ECO:0000256" key="1">
    <source>
        <dbReference type="ARBA" id="ARBA00023159"/>
    </source>
</evidence>
<proteinExistence type="predicted"/>
<keyword evidence="1" id="KW-0010">Activator</keyword>
<evidence type="ECO:0000259" key="3">
    <source>
        <dbReference type="Pfam" id="PF02805"/>
    </source>
</evidence>